<name>A0A6J6X0F6_9ZZZZ</name>
<reference evidence="1" key="1">
    <citation type="submission" date="2020-05" db="EMBL/GenBank/DDBJ databases">
        <authorList>
            <person name="Chiriac C."/>
            <person name="Salcher M."/>
            <person name="Ghai R."/>
            <person name="Kavagutti S V."/>
        </authorList>
    </citation>
    <scope>NUCLEOTIDE SEQUENCE</scope>
</reference>
<dbReference type="AlphaFoldDB" id="A0A6J6X0F6"/>
<accession>A0A6J6X0F6</accession>
<dbReference type="EMBL" id="CAFAAJ010000010">
    <property type="protein sequence ID" value="CAB4790911.1"/>
    <property type="molecule type" value="Genomic_DNA"/>
</dbReference>
<evidence type="ECO:0000313" key="1">
    <source>
        <dbReference type="EMBL" id="CAB4790911.1"/>
    </source>
</evidence>
<gene>
    <name evidence="1" type="ORF">UFOPK3001_00245</name>
</gene>
<sequence>MSPRYVQVMKLRPVLFGVIVGAVVAASVTAWATIPDSNTGAVAACSNKYGTIRLIDAQAGKKCKRTEKKLTLGARGATGPAGPGLLVKDGNGNIVGQYVDGDVSSNGGPGSGGSLIVLGPDRHLRLYYSDGTYGLTGDVSGHSELPTYWFSTSDCSGIPYVPKFEGFPSRQAHDQWGLALRLKQLDGSYLSLDPSRYGEIEPAGFAQVTSYWGAEMDGDLYTAQGWGCHPKSPSIQNYLTNLGFGVFIGFHSRAVSDFSVGPDLVPPLSVVPAP</sequence>
<protein>
    <submittedName>
        <fullName evidence="1">Unannotated protein</fullName>
    </submittedName>
</protein>
<organism evidence="1">
    <name type="scientific">freshwater metagenome</name>
    <dbReference type="NCBI Taxonomy" id="449393"/>
    <lineage>
        <taxon>unclassified sequences</taxon>
        <taxon>metagenomes</taxon>
        <taxon>ecological metagenomes</taxon>
    </lineage>
</organism>
<proteinExistence type="predicted"/>